<dbReference type="EMBL" id="ML991817">
    <property type="protein sequence ID" value="KAF2232321.1"/>
    <property type="molecule type" value="Genomic_DNA"/>
</dbReference>
<dbReference type="AlphaFoldDB" id="A0A6A6H380"/>
<sequence length="104" mass="10962">MRSTKARDWRRWREGGRQGVQEGEEVFGAGLEDERGVAVEDGEGFGVGGLADAEDGRVGGVGGGERGLLDGFGFVVEVEVEVEVAGADEEFVVDLVAEFAGETE</sequence>
<proteinExistence type="predicted"/>
<protein>
    <submittedName>
        <fullName evidence="1">Uncharacterized protein</fullName>
    </submittedName>
</protein>
<gene>
    <name evidence="1" type="ORF">EV356DRAFT_534803</name>
</gene>
<organism evidence="1 2">
    <name type="scientific">Viridothelium virens</name>
    <name type="common">Speckled blister lichen</name>
    <name type="synonym">Trypethelium virens</name>
    <dbReference type="NCBI Taxonomy" id="1048519"/>
    <lineage>
        <taxon>Eukaryota</taxon>
        <taxon>Fungi</taxon>
        <taxon>Dikarya</taxon>
        <taxon>Ascomycota</taxon>
        <taxon>Pezizomycotina</taxon>
        <taxon>Dothideomycetes</taxon>
        <taxon>Dothideomycetes incertae sedis</taxon>
        <taxon>Trypetheliales</taxon>
        <taxon>Trypetheliaceae</taxon>
        <taxon>Viridothelium</taxon>
    </lineage>
</organism>
<name>A0A6A6H380_VIRVR</name>
<dbReference type="Proteomes" id="UP000800092">
    <property type="component" value="Unassembled WGS sequence"/>
</dbReference>
<evidence type="ECO:0000313" key="1">
    <source>
        <dbReference type="EMBL" id="KAF2232321.1"/>
    </source>
</evidence>
<reference evidence="1" key="1">
    <citation type="journal article" date="2020" name="Stud. Mycol.">
        <title>101 Dothideomycetes genomes: a test case for predicting lifestyles and emergence of pathogens.</title>
        <authorList>
            <person name="Haridas S."/>
            <person name="Albert R."/>
            <person name="Binder M."/>
            <person name="Bloem J."/>
            <person name="Labutti K."/>
            <person name="Salamov A."/>
            <person name="Andreopoulos B."/>
            <person name="Baker S."/>
            <person name="Barry K."/>
            <person name="Bills G."/>
            <person name="Bluhm B."/>
            <person name="Cannon C."/>
            <person name="Castanera R."/>
            <person name="Culley D."/>
            <person name="Daum C."/>
            <person name="Ezra D."/>
            <person name="Gonzalez J."/>
            <person name="Henrissat B."/>
            <person name="Kuo A."/>
            <person name="Liang C."/>
            <person name="Lipzen A."/>
            <person name="Lutzoni F."/>
            <person name="Magnuson J."/>
            <person name="Mondo S."/>
            <person name="Nolan M."/>
            <person name="Ohm R."/>
            <person name="Pangilinan J."/>
            <person name="Park H.-J."/>
            <person name="Ramirez L."/>
            <person name="Alfaro M."/>
            <person name="Sun H."/>
            <person name="Tritt A."/>
            <person name="Yoshinaga Y."/>
            <person name="Zwiers L.-H."/>
            <person name="Turgeon B."/>
            <person name="Goodwin S."/>
            <person name="Spatafora J."/>
            <person name="Crous P."/>
            <person name="Grigoriev I."/>
        </authorList>
    </citation>
    <scope>NUCLEOTIDE SEQUENCE</scope>
    <source>
        <strain evidence="1">Tuck. ex Michener</strain>
    </source>
</reference>
<evidence type="ECO:0000313" key="2">
    <source>
        <dbReference type="Proteomes" id="UP000800092"/>
    </source>
</evidence>
<keyword evidence="2" id="KW-1185">Reference proteome</keyword>
<accession>A0A6A6H380</accession>